<evidence type="ECO:0000313" key="3">
    <source>
        <dbReference type="Proteomes" id="UP000198779"/>
    </source>
</evidence>
<evidence type="ECO:0000313" key="2">
    <source>
        <dbReference type="EMBL" id="SDH23699.1"/>
    </source>
</evidence>
<keyword evidence="3" id="KW-1185">Reference proteome</keyword>
<dbReference type="RefSeq" id="WP_091819036.1">
    <property type="nucleotide sequence ID" value="NZ_FNCQ01000020.1"/>
</dbReference>
<dbReference type="Proteomes" id="UP000198779">
    <property type="component" value="Unassembled WGS sequence"/>
</dbReference>
<accession>A0A1G8ARY6</accession>
<dbReference type="InterPro" id="IPR025536">
    <property type="entry name" value="DUF4422"/>
</dbReference>
<proteinExistence type="predicted"/>
<gene>
    <name evidence="2" type="ORF">SAMN04487901_12047</name>
</gene>
<organism evidence="2 3">
    <name type="scientific">Prevotella communis</name>
    <dbReference type="NCBI Taxonomy" id="2913614"/>
    <lineage>
        <taxon>Bacteria</taxon>
        <taxon>Pseudomonadati</taxon>
        <taxon>Bacteroidota</taxon>
        <taxon>Bacteroidia</taxon>
        <taxon>Bacteroidales</taxon>
        <taxon>Prevotellaceae</taxon>
        <taxon>Prevotella</taxon>
    </lineage>
</organism>
<dbReference type="EMBL" id="FNCQ01000020">
    <property type="protein sequence ID" value="SDH23699.1"/>
    <property type="molecule type" value="Genomic_DNA"/>
</dbReference>
<reference evidence="3" key="1">
    <citation type="submission" date="2016-10" db="EMBL/GenBank/DDBJ databases">
        <authorList>
            <person name="Varghese N."/>
            <person name="Submissions S."/>
        </authorList>
    </citation>
    <scope>NUCLEOTIDE SEQUENCE [LARGE SCALE GENOMIC DNA]</scope>
    <source>
        <strain evidence="3">BP1-148</strain>
    </source>
</reference>
<dbReference type="AlphaFoldDB" id="A0A1G8ARY6"/>
<dbReference type="Pfam" id="PF14393">
    <property type="entry name" value="DUF4422"/>
    <property type="match status" value="1"/>
</dbReference>
<name>A0A1G8ARY6_9BACT</name>
<evidence type="ECO:0000259" key="1">
    <source>
        <dbReference type="Pfam" id="PF14393"/>
    </source>
</evidence>
<feature type="domain" description="DUF4422" evidence="1">
    <location>
        <begin position="5"/>
        <end position="233"/>
    </location>
</feature>
<protein>
    <recommendedName>
        <fullName evidence="1">DUF4422 domain-containing protein</fullName>
    </recommendedName>
</protein>
<sequence length="276" mass="33573">MNNTKVIICAHKKVQLPQHPFFLPIQAGAALHDLISEYQPDSEGDNISKKNPHFCELTCHYWAWKNLKDVSVIGLNHYRRYFDFTRKWPQFSADKRFVSTEEFFKQDFVFPDLEMLLKKYDIILPVARHWRVSNTQQYADYHIAKDWEMLRQIIKERHPEYMRSFEKTMDHSNKSVGYNMFITHWKFFDAYSEWLFDILFEVEKRVRPIDDPVQSRIYGYMSERLINVFCEHHHLRIKHIPLIMPLDGEHTEYNVSNYRATFRRLMNDVRYHFQVK</sequence>
<dbReference type="STRING" id="645274.SAMN04487901_12047"/>